<dbReference type="SMART" id="SM00481">
    <property type="entry name" value="POLIIIAc"/>
    <property type="match status" value="1"/>
</dbReference>
<evidence type="ECO:0000259" key="1">
    <source>
        <dbReference type="SMART" id="SM00481"/>
    </source>
</evidence>
<dbReference type="GO" id="GO:0035312">
    <property type="term" value="F:5'-3' DNA exonuclease activity"/>
    <property type="evidence" value="ECO:0007669"/>
    <property type="project" value="TreeGrafter"/>
</dbReference>
<dbReference type="Gene3D" id="1.10.150.650">
    <property type="match status" value="1"/>
</dbReference>
<organism evidence="2 3">
    <name type="scientific">Paenibacillus odorifer</name>
    <dbReference type="NCBI Taxonomy" id="189426"/>
    <lineage>
        <taxon>Bacteria</taxon>
        <taxon>Bacillati</taxon>
        <taxon>Bacillota</taxon>
        <taxon>Bacilli</taxon>
        <taxon>Bacillales</taxon>
        <taxon>Paenibacillaceae</taxon>
        <taxon>Paenibacillus</taxon>
    </lineage>
</organism>
<dbReference type="InterPro" id="IPR003141">
    <property type="entry name" value="Pol/His_phosphatase_N"/>
</dbReference>
<dbReference type="Gene3D" id="3.20.20.140">
    <property type="entry name" value="Metal-dependent hydrolases"/>
    <property type="match status" value="1"/>
</dbReference>
<reference evidence="2 3" key="1">
    <citation type="submission" date="2016-10" db="EMBL/GenBank/DDBJ databases">
        <title>Paenibacillus species isolates.</title>
        <authorList>
            <person name="Beno S.M."/>
        </authorList>
    </citation>
    <scope>NUCLEOTIDE SEQUENCE [LARGE SCALE GENOMIC DNA]</scope>
    <source>
        <strain evidence="2 3">FSL H7-0918</strain>
    </source>
</reference>
<dbReference type="EMBL" id="MPTO01000003">
    <property type="protein sequence ID" value="OME23547.1"/>
    <property type="molecule type" value="Genomic_DNA"/>
</dbReference>
<feature type="domain" description="Polymerase/histidinol phosphatase N-terminal" evidence="1">
    <location>
        <begin position="14"/>
        <end position="78"/>
    </location>
</feature>
<dbReference type="AlphaFoldDB" id="A0AB36JKF4"/>
<dbReference type="InterPro" id="IPR052018">
    <property type="entry name" value="PHP_domain"/>
</dbReference>
<proteinExistence type="predicted"/>
<dbReference type="SUPFAM" id="SSF89550">
    <property type="entry name" value="PHP domain-like"/>
    <property type="match status" value="1"/>
</dbReference>
<accession>A0AB36JKF4</accession>
<dbReference type="CDD" id="cd07438">
    <property type="entry name" value="PHP_HisPPase_AMP"/>
    <property type="match status" value="1"/>
</dbReference>
<comment type="caution">
    <text evidence="2">The sequence shown here is derived from an EMBL/GenBank/DDBJ whole genome shotgun (WGS) entry which is preliminary data.</text>
</comment>
<dbReference type="GO" id="GO:0004534">
    <property type="term" value="F:5'-3' RNA exonuclease activity"/>
    <property type="evidence" value="ECO:0007669"/>
    <property type="project" value="TreeGrafter"/>
</dbReference>
<evidence type="ECO:0000313" key="3">
    <source>
        <dbReference type="Proteomes" id="UP000187323"/>
    </source>
</evidence>
<evidence type="ECO:0000313" key="2">
    <source>
        <dbReference type="EMBL" id="OME23547.1"/>
    </source>
</evidence>
<dbReference type="PANTHER" id="PTHR42924">
    <property type="entry name" value="EXONUCLEASE"/>
    <property type="match status" value="1"/>
</dbReference>
<protein>
    <recommendedName>
        <fullName evidence="1">Polymerase/histidinol phosphatase N-terminal domain-containing protein</fullName>
    </recommendedName>
</protein>
<dbReference type="InterPro" id="IPR016195">
    <property type="entry name" value="Pol/histidinol_Pase-like"/>
</dbReference>
<dbReference type="Proteomes" id="UP000187323">
    <property type="component" value="Unassembled WGS sequence"/>
</dbReference>
<dbReference type="PANTHER" id="PTHR42924:SF3">
    <property type="entry name" value="POLYMERASE_HISTIDINOL PHOSPHATASE N-TERMINAL DOMAIN-CONTAINING PROTEIN"/>
    <property type="match status" value="1"/>
</dbReference>
<name>A0AB36JKF4_9BACL</name>
<sequence>MKFVLKEMLFMKKVDLHIHTTKSDGVYSVGQVMEGVKRNKIGIVSFTDHDFLHSVDDIQPYLPEETIYINGVEFSSRFNGKEVHILCYGYKEDGEEIHTLVKQVHIRKMTNAIKFCRYLDKHDVSIKLTEINQKYGNSRIGSICKEMISVGYISNENDFLSKYYEEFKHYHFQQDVTVEEIIHVIKKSGGIAVLAHPIRYSNDIKEVTSILQYLKNLGLGGIEAYHPLHTPDHQKEYNKLALRYELFVTGGSDFHYGAIDERLGTSWNSGMIPYQVIIPLITHIKSYHSK</sequence>
<gene>
    <name evidence="2" type="ORF">BSK47_03580</name>
</gene>